<accession>A0AAN5D2A4</accession>
<organism evidence="1 2">
    <name type="scientific">Pristionchus mayeri</name>
    <dbReference type="NCBI Taxonomy" id="1317129"/>
    <lineage>
        <taxon>Eukaryota</taxon>
        <taxon>Metazoa</taxon>
        <taxon>Ecdysozoa</taxon>
        <taxon>Nematoda</taxon>
        <taxon>Chromadorea</taxon>
        <taxon>Rhabditida</taxon>
        <taxon>Rhabditina</taxon>
        <taxon>Diplogasteromorpha</taxon>
        <taxon>Diplogasteroidea</taxon>
        <taxon>Neodiplogasteridae</taxon>
        <taxon>Pristionchus</taxon>
    </lineage>
</organism>
<dbReference type="Proteomes" id="UP001328107">
    <property type="component" value="Unassembled WGS sequence"/>
</dbReference>
<keyword evidence="2" id="KW-1185">Reference proteome</keyword>
<feature type="non-terminal residue" evidence="1">
    <location>
        <position position="1"/>
    </location>
</feature>
<dbReference type="AlphaFoldDB" id="A0AAN5D2A4"/>
<evidence type="ECO:0000313" key="2">
    <source>
        <dbReference type="Proteomes" id="UP001328107"/>
    </source>
</evidence>
<evidence type="ECO:0000313" key="1">
    <source>
        <dbReference type="EMBL" id="GMR55566.1"/>
    </source>
</evidence>
<dbReference type="EMBL" id="BTRK01000005">
    <property type="protein sequence ID" value="GMR55566.1"/>
    <property type="molecule type" value="Genomic_DNA"/>
</dbReference>
<comment type="caution">
    <text evidence="1">The sequence shown here is derived from an EMBL/GenBank/DDBJ whole genome shotgun (WGS) entry which is preliminary data.</text>
</comment>
<gene>
    <name evidence="1" type="ORF">PMAYCL1PPCAC_25761</name>
</gene>
<name>A0AAN5D2A4_9BILA</name>
<reference evidence="2" key="1">
    <citation type="submission" date="2022-10" db="EMBL/GenBank/DDBJ databases">
        <title>Genome assembly of Pristionchus species.</title>
        <authorList>
            <person name="Yoshida K."/>
            <person name="Sommer R.J."/>
        </authorList>
    </citation>
    <scope>NUCLEOTIDE SEQUENCE [LARGE SCALE GENOMIC DNA]</scope>
    <source>
        <strain evidence="2">RS5460</strain>
    </source>
</reference>
<protein>
    <submittedName>
        <fullName evidence="1">Uncharacterized protein</fullName>
    </submittedName>
</protein>
<sequence length="190" mass="20738">VCQHLPSVRCPSQYALPDEENQGHEAGEYPAPMAPSLCKPLEELACPAPATACDHNQLVYTPYKTDEWRVTCKTGMLVTDISMTPTDFFVENCSAQGQWGQLNPATKATCVTDESGYASCLTLLGGSPSDYKVSCKLGACIITCVDATKQLEYEYFDGGLKTEKKDKMKCDVGEPKTFNLEPIYNPKGCV</sequence>
<proteinExistence type="predicted"/>